<name>A0ABW5BCZ3_9BACT</name>
<protein>
    <submittedName>
        <fullName evidence="1">EboA domain-containing protein</fullName>
    </submittedName>
</protein>
<dbReference type="EMBL" id="JBHUIV010000018">
    <property type="protein sequence ID" value="MFD2202621.1"/>
    <property type="molecule type" value="Genomic_DNA"/>
</dbReference>
<sequence>MKDNPVDKEKVKSFLLEVLKENADSKSIEWLLQQKEKIENEASYLKFFMAFSQSSRYFKKQLLSLSDKNKEKADQLVKGFSPSSWDQLQTARSYLLLHFEENDPTSWVKALNKLFETADMHEQQSLYAAIPIMPFQEEMTERAIEGLRTNISSVFDAVALNNPFPSKYFDERAWNQMVIKAIFLQRPLYQIQNADERANLNLAKILVDFAHERWAAGRKVMPELWRFVAPYIDTDNISDIKKVLQTGDLLQKKAGLLACSQSDFAEAKKLLDQHAELKSQIQKGDITWESIGKEFQSTIQ</sequence>
<proteinExistence type="predicted"/>
<dbReference type="InterPro" id="IPR047715">
    <property type="entry name" value="EboA_dom"/>
</dbReference>
<evidence type="ECO:0000313" key="1">
    <source>
        <dbReference type="EMBL" id="MFD2202621.1"/>
    </source>
</evidence>
<comment type="caution">
    <text evidence="1">The sequence shown here is derived from an EMBL/GenBank/DDBJ whole genome shotgun (WGS) entry which is preliminary data.</text>
</comment>
<reference evidence="2" key="1">
    <citation type="journal article" date="2019" name="Int. J. Syst. Evol. Microbiol.">
        <title>The Global Catalogue of Microorganisms (GCM) 10K type strain sequencing project: providing services to taxonomists for standard genome sequencing and annotation.</title>
        <authorList>
            <consortium name="The Broad Institute Genomics Platform"/>
            <consortium name="The Broad Institute Genome Sequencing Center for Infectious Disease"/>
            <person name="Wu L."/>
            <person name="Ma J."/>
        </authorList>
    </citation>
    <scope>NUCLEOTIDE SEQUENCE [LARGE SCALE GENOMIC DNA]</scope>
    <source>
        <strain evidence="2">KCTC 19812</strain>
    </source>
</reference>
<dbReference type="NCBIfam" id="NF035938">
    <property type="entry name" value="EboA_domain"/>
    <property type="match status" value="1"/>
</dbReference>
<gene>
    <name evidence="1" type="ORF">ACFSKV_13675</name>
</gene>
<dbReference type="RefSeq" id="WP_380803759.1">
    <property type="nucleotide sequence ID" value="NZ_JBHUIV010000018.1"/>
</dbReference>
<keyword evidence="2" id="KW-1185">Reference proteome</keyword>
<evidence type="ECO:0000313" key="2">
    <source>
        <dbReference type="Proteomes" id="UP001597414"/>
    </source>
</evidence>
<organism evidence="1 2">
    <name type="scientific">Shivajiella indica</name>
    <dbReference type="NCBI Taxonomy" id="872115"/>
    <lineage>
        <taxon>Bacteria</taxon>
        <taxon>Pseudomonadati</taxon>
        <taxon>Bacteroidota</taxon>
        <taxon>Cytophagia</taxon>
        <taxon>Cytophagales</taxon>
        <taxon>Cyclobacteriaceae</taxon>
        <taxon>Shivajiella</taxon>
    </lineage>
</organism>
<accession>A0ABW5BCZ3</accession>
<dbReference type="Proteomes" id="UP001597414">
    <property type="component" value="Unassembled WGS sequence"/>
</dbReference>